<dbReference type="Pfam" id="PF20826">
    <property type="entry name" value="PHD_5"/>
    <property type="match status" value="1"/>
</dbReference>
<dbReference type="Pfam" id="PF01426">
    <property type="entry name" value="BAH"/>
    <property type="match status" value="1"/>
</dbReference>
<evidence type="ECO:0000259" key="17">
    <source>
        <dbReference type="PROSITE" id="PS50868"/>
    </source>
</evidence>
<dbReference type="InterPro" id="IPR043319">
    <property type="entry name" value="PHD_ASH1L"/>
</dbReference>
<evidence type="ECO:0000313" key="20">
    <source>
        <dbReference type="Ensembl" id="ENSCSAVP00000007853.1"/>
    </source>
</evidence>
<dbReference type="PROSITE" id="PS01359">
    <property type="entry name" value="ZF_PHD_1"/>
    <property type="match status" value="1"/>
</dbReference>
<dbReference type="HOGENOM" id="CLU_352882_0_0_1"/>
<dbReference type="Pfam" id="PF00856">
    <property type="entry name" value="SET"/>
    <property type="match status" value="1"/>
</dbReference>
<dbReference type="InterPro" id="IPR001025">
    <property type="entry name" value="BAH_dom"/>
</dbReference>
<dbReference type="Pfam" id="PF00439">
    <property type="entry name" value="Bromodomain"/>
    <property type="match status" value="1"/>
</dbReference>
<evidence type="ECO:0000256" key="1">
    <source>
        <dbReference type="ARBA" id="ARBA00004123"/>
    </source>
</evidence>
<evidence type="ECO:0000256" key="14">
    <source>
        <dbReference type="SAM" id="MobiDB-lite"/>
    </source>
</evidence>
<dbReference type="PROSITE" id="PS51215">
    <property type="entry name" value="AWS"/>
    <property type="match status" value="1"/>
</dbReference>
<dbReference type="InterPro" id="IPR046341">
    <property type="entry name" value="SET_dom_sf"/>
</dbReference>
<dbReference type="AlphaFoldDB" id="H2YR93"/>
<keyword evidence="6" id="KW-0949">S-adenosyl-L-methionine</keyword>
<dbReference type="SMART" id="SM00249">
    <property type="entry name" value="PHD"/>
    <property type="match status" value="1"/>
</dbReference>
<dbReference type="Gene3D" id="1.20.920.10">
    <property type="entry name" value="Bromodomain-like"/>
    <property type="match status" value="1"/>
</dbReference>
<evidence type="ECO:0000256" key="3">
    <source>
        <dbReference type="ARBA" id="ARBA00022454"/>
    </source>
</evidence>
<organism evidence="20 21">
    <name type="scientific">Ciona savignyi</name>
    <name type="common">Pacific transparent sea squirt</name>
    <dbReference type="NCBI Taxonomy" id="51511"/>
    <lineage>
        <taxon>Eukaryota</taxon>
        <taxon>Metazoa</taxon>
        <taxon>Chordata</taxon>
        <taxon>Tunicata</taxon>
        <taxon>Ascidiacea</taxon>
        <taxon>Phlebobranchia</taxon>
        <taxon>Cionidae</taxon>
        <taxon>Ciona</taxon>
    </lineage>
</organism>
<evidence type="ECO:0000259" key="18">
    <source>
        <dbReference type="PROSITE" id="PS51038"/>
    </source>
</evidence>
<evidence type="ECO:0008006" key="22">
    <source>
        <dbReference type="Google" id="ProtNLM"/>
    </source>
</evidence>
<evidence type="ECO:0000256" key="9">
    <source>
        <dbReference type="ARBA" id="ARBA00022833"/>
    </source>
</evidence>
<evidence type="ECO:0000256" key="10">
    <source>
        <dbReference type="ARBA" id="ARBA00022853"/>
    </source>
</evidence>
<evidence type="ECO:0000256" key="8">
    <source>
        <dbReference type="ARBA" id="ARBA00022771"/>
    </source>
</evidence>
<dbReference type="InterPro" id="IPR006560">
    <property type="entry name" value="AWS_dom"/>
</dbReference>
<dbReference type="CDD" id="cd04717">
    <property type="entry name" value="BAH_polybromo"/>
    <property type="match status" value="1"/>
</dbReference>
<reference evidence="20" key="3">
    <citation type="submission" date="2025-09" db="UniProtKB">
        <authorList>
            <consortium name="Ensembl"/>
        </authorList>
    </citation>
    <scope>IDENTIFICATION</scope>
</reference>
<dbReference type="Gene3D" id="2.170.270.10">
    <property type="entry name" value="SET domain"/>
    <property type="match status" value="1"/>
</dbReference>
<dbReference type="InterPro" id="IPR011011">
    <property type="entry name" value="Znf_FYVE_PHD"/>
</dbReference>
<dbReference type="SMART" id="SM00317">
    <property type="entry name" value="SET"/>
    <property type="match status" value="1"/>
</dbReference>
<dbReference type="PANTHER" id="PTHR46147">
    <property type="entry name" value="HISTONE-LYSINE N-METHYLTRANSFERASE ASH1"/>
    <property type="match status" value="1"/>
</dbReference>
<dbReference type="SUPFAM" id="SSF82199">
    <property type="entry name" value="SET domain"/>
    <property type="match status" value="1"/>
</dbReference>
<feature type="domain" description="Post-SET" evidence="17">
    <location>
        <begin position="254"/>
        <end position="270"/>
    </location>
</feature>
<proteinExistence type="predicted"/>
<dbReference type="InterPro" id="IPR043151">
    <property type="entry name" value="BAH_sf"/>
</dbReference>
<keyword evidence="7" id="KW-0479">Metal-binding</keyword>
<feature type="domain" description="Bromo" evidence="15">
    <location>
        <begin position="432"/>
        <end position="502"/>
    </location>
</feature>
<dbReference type="GO" id="GO:0008270">
    <property type="term" value="F:zinc ion binding"/>
    <property type="evidence" value="ECO:0007669"/>
    <property type="project" value="UniProtKB-KW"/>
</dbReference>
<evidence type="ECO:0000256" key="12">
    <source>
        <dbReference type="ARBA" id="ARBA00023242"/>
    </source>
</evidence>
<dbReference type="CDD" id="cd19174">
    <property type="entry name" value="SET_ASH1L"/>
    <property type="match status" value="1"/>
</dbReference>
<evidence type="ECO:0000259" key="19">
    <source>
        <dbReference type="PROSITE" id="PS51215"/>
    </source>
</evidence>
<dbReference type="GeneTree" id="ENSGT00940000172679"/>
<dbReference type="SMART" id="SM00508">
    <property type="entry name" value="PostSET"/>
    <property type="match status" value="1"/>
</dbReference>
<dbReference type="PROSITE" id="PS00633">
    <property type="entry name" value="BROMODOMAIN_1"/>
    <property type="match status" value="1"/>
</dbReference>
<accession>H2YR93</accession>
<dbReference type="Ensembl" id="ENSCSAVT00000007958.1">
    <property type="protein sequence ID" value="ENSCSAVP00000007853.1"/>
    <property type="gene ID" value="ENSCSAVG00000004693.1"/>
</dbReference>
<keyword evidence="21" id="KW-1185">Reference proteome</keyword>
<protein>
    <recommendedName>
        <fullName evidence="22">Histone-lysine N-methyltransferase</fullName>
    </recommendedName>
</protein>
<keyword evidence="12" id="KW-0539">Nucleus</keyword>
<evidence type="ECO:0000256" key="11">
    <source>
        <dbReference type="ARBA" id="ARBA00023117"/>
    </source>
</evidence>
<dbReference type="InterPro" id="IPR013083">
    <property type="entry name" value="Znf_RING/FYVE/PHD"/>
</dbReference>
<dbReference type="InterPro" id="IPR018359">
    <property type="entry name" value="Bromodomain_CS"/>
</dbReference>
<dbReference type="PROSITE" id="PS50280">
    <property type="entry name" value="SET"/>
    <property type="match status" value="1"/>
</dbReference>
<dbReference type="SUPFAM" id="SSF47370">
    <property type="entry name" value="Bromodomain"/>
    <property type="match status" value="1"/>
</dbReference>
<dbReference type="Gene3D" id="2.30.30.490">
    <property type="match status" value="1"/>
</dbReference>
<reference evidence="20" key="2">
    <citation type="submission" date="2025-08" db="UniProtKB">
        <authorList>
            <consortium name="Ensembl"/>
        </authorList>
    </citation>
    <scope>IDENTIFICATION</scope>
</reference>
<dbReference type="Pfam" id="PF17907">
    <property type="entry name" value="AWS"/>
    <property type="match status" value="1"/>
</dbReference>
<reference evidence="21" key="1">
    <citation type="submission" date="2003-08" db="EMBL/GenBank/DDBJ databases">
        <authorList>
            <person name="Birren B."/>
            <person name="Nusbaum C."/>
            <person name="Abebe A."/>
            <person name="Abouelleil A."/>
            <person name="Adekoya E."/>
            <person name="Ait-zahra M."/>
            <person name="Allen N."/>
            <person name="Allen T."/>
            <person name="An P."/>
            <person name="Anderson M."/>
            <person name="Anderson S."/>
            <person name="Arachchi H."/>
            <person name="Armbruster J."/>
            <person name="Bachantsang P."/>
            <person name="Baldwin J."/>
            <person name="Barry A."/>
            <person name="Bayul T."/>
            <person name="Blitshsteyn B."/>
            <person name="Bloom T."/>
            <person name="Blye J."/>
            <person name="Boguslavskiy L."/>
            <person name="Borowsky M."/>
            <person name="Boukhgalter B."/>
            <person name="Brunache A."/>
            <person name="Butler J."/>
            <person name="Calixte N."/>
            <person name="Calvo S."/>
            <person name="Camarata J."/>
            <person name="Campo K."/>
            <person name="Chang J."/>
            <person name="Cheshatsang Y."/>
            <person name="Citroen M."/>
            <person name="Collymore A."/>
            <person name="Considine T."/>
            <person name="Cook A."/>
            <person name="Cooke P."/>
            <person name="Corum B."/>
            <person name="Cuomo C."/>
            <person name="David R."/>
            <person name="Dawoe T."/>
            <person name="Degray S."/>
            <person name="Dodge S."/>
            <person name="Dooley K."/>
            <person name="Dorje P."/>
            <person name="Dorjee K."/>
            <person name="Dorris L."/>
            <person name="Duffey N."/>
            <person name="Dupes A."/>
            <person name="Elkins T."/>
            <person name="Engels R."/>
            <person name="Erickson J."/>
            <person name="Farina A."/>
            <person name="Faro S."/>
            <person name="Ferreira P."/>
            <person name="Fischer H."/>
            <person name="Fitzgerald M."/>
            <person name="Foley K."/>
            <person name="Gage D."/>
            <person name="Galagan J."/>
            <person name="Gearin G."/>
            <person name="Gnerre S."/>
            <person name="Gnirke A."/>
            <person name="Goyette A."/>
            <person name="Graham J."/>
            <person name="Grandbois E."/>
            <person name="Gyaltsen K."/>
            <person name="Hafez N."/>
            <person name="Hagopian D."/>
            <person name="Hagos B."/>
            <person name="Hall J."/>
            <person name="Hatcher B."/>
            <person name="Heller A."/>
            <person name="Higgins H."/>
            <person name="Honan T."/>
            <person name="Horn A."/>
            <person name="Houde N."/>
            <person name="Hughes L."/>
            <person name="Hulme W."/>
            <person name="Husby E."/>
            <person name="Iliev I."/>
            <person name="Jaffe D."/>
            <person name="Jones C."/>
            <person name="Kamal M."/>
            <person name="Kamat A."/>
            <person name="Kamvysselis M."/>
            <person name="Karlsson E."/>
            <person name="Kells C."/>
            <person name="Kieu A."/>
            <person name="Kisner P."/>
            <person name="Kodira C."/>
            <person name="Kulbokas E."/>
            <person name="Labutti K."/>
            <person name="Lama D."/>
            <person name="Landers T."/>
            <person name="Leger J."/>
            <person name="Levine S."/>
            <person name="Lewis D."/>
            <person name="Lewis T."/>
            <person name="Lindblad-toh K."/>
            <person name="Liu X."/>
            <person name="Lokyitsang T."/>
            <person name="Lokyitsang Y."/>
            <person name="Lucien O."/>
            <person name="Lui A."/>
            <person name="Ma L.J."/>
            <person name="Mabbitt R."/>
            <person name="Macdonald J."/>
            <person name="Maclean C."/>
            <person name="Major J."/>
            <person name="Manning J."/>
            <person name="Marabella R."/>
            <person name="Maru K."/>
            <person name="Matthews C."/>
            <person name="Mauceli E."/>
            <person name="Mccarthy M."/>
            <person name="Mcdonough S."/>
            <person name="Mcghee T."/>
            <person name="Meldrim J."/>
            <person name="Meneus L."/>
            <person name="Mesirov J."/>
            <person name="Mihalev A."/>
            <person name="Mihova T."/>
            <person name="Mikkelsen T."/>
            <person name="Mlenga V."/>
            <person name="Moru K."/>
            <person name="Mozes J."/>
            <person name="Mulrain L."/>
            <person name="Munson G."/>
            <person name="Naylor J."/>
            <person name="Newes C."/>
            <person name="Nguyen C."/>
            <person name="Nguyen N."/>
            <person name="Nguyen T."/>
            <person name="Nicol R."/>
            <person name="Nielsen C."/>
            <person name="Nizzari M."/>
            <person name="Norbu C."/>
            <person name="Norbu N."/>
            <person name="O'donnell P."/>
            <person name="Okoawo O."/>
            <person name="O'leary S."/>
            <person name="Omotosho B."/>
            <person name="O'neill K."/>
            <person name="Osman S."/>
            <person name="Parker S."/>
            <person name="Perrin D."/>
            <person name="Phunkhang P."/>
            <person name="Piqani B."/>
            <person name="Purcell S."/>
            <person name="Rachupka T."/>
            <person name="Ramasamy U."/>
            <person name="Rameau R."/>
            <person name="Ray V."/>
            <person name="Raymond C."/>
            <person name="Retta R."/>
            <person name="Richardson S."/>
            <person name="Rise C."/>
            <person name="Rodriguez J."/>
            <person name="Rogers J."/>
            <person name="Rogov P."/>
            <person name="Rutman M."/>
            <person name="Schupbach R."/>
            <person name="Seaman C."/>
            <person name="Settipalli S."/>
            <person name="Sharpe T."/>
            <person name="Sheridan J."/>
            <person name="Sherpa N."/>
            <person name="Shi J."/>
            <person name="Smirnov S."/>
            <person name="Smith C."/>
            <person name="Sougnez C."/>
            <person name="Spencer B."/>
            <person name="Stalker J."/>
            <person name="Stange-thomann N."/>
            <person name="Stavropoulos S."/>
            <person name="Stetson K."/>
            <person name="Stone C."/>
            <person name="Stone S."/>
            <person name="Stubbs M."/>
            <person name="Talamas J."/>
            <person name="Tchuinga P."/>
            <person name="Tenzing P."/>
            <person name="Tesfaye S."/>
            <person name="Theodore J."/>
            <person name="Thoulutsang Y."/>
            <person name="Topham K."/>
            <person name="Towey S."/>
            <person name="Tsamla T."/>
            <person name="Tsomo N."/>
            <person name="Vallee D."/>
            <person name="Vassiliev H."/>
            <person name="Venkataraman V."/>
            <person name="Vinson J."/>
            <person name="Vo A."/>
            <person name="Wade C."/>
            <person name="Wang S."/>
            <person name="Wangchuk T."/>
            <person name="Wangdi T."/>
            <person name="Whittaker C."/>
            <person name="Wilkinson J."/>
            <person name="Wu Y."/>
            <person name="Wyman D."/>
            <person name="Yadav S."/>
            <person name="Yang S."/>
            <person name="Yang X."/>
            <person name="Yeager S."/>
            <person name="Yee E."/>
            <person name="Young G."/>
            <person name="Zainoun J."/>
            <person name="Zembeck L."/>
            <person name="Zimmer A."/>
            <person name="Zody M."/>
            <person name="Lander E."/>
        </authorList>
    </citation>
    <scope>NUCLEOTIDE SEQUENCE [LARGE SCALE GENOMIC DNA]</scope>
</reference>
<dbReference type="GO" id="GO:0003682">
    <property type="term" value="F:chromatin binding"/>
    <property type="evidence" value="ECO:0007669"/>
    <property type="project" value="InterPro"/>
</dbReference>
<dbReference type="CDD" id="cd05525">
    <property type="entry name" value="Bromo_ASH1"/>
    <property type="match status" value="1"/>
</dbReference>
<dbReference type="GO" id="GO:0005694">
    <property type="term" value="C:chromosome"/>
    <property type="evidence" value="ECO:0007669"/>
    <property type="project" value="UniProtKB-SubCell"/>
</dbReference>
<feature type="domain" description="BAH" evidence="18">
    <location>
        <begin position="653"/>
        <end position="771"/>
    </location>
</feature>
<evidence type="ECO:0000256" key="6">
    <source>
        <dbReference type="ARBA" id="ARBA00022691"/>
    </source>
</evidence>
<dbReference type="PROSITE" id="PS50868">
    <property type="entry name" value="POST_SET"/>
    <property type="match status" value="1"/>
</dbReference>
<dbReference type="GO" id="GO:0032259">
    <property type="term" value="P:methylation"/>
    <property type="evidence" value="ECO:0007669"/>
    <property type="project" value="UniProtKB-KW"/>
</dbReference>
<dbReference type="PANTHER" id="PTHR46147:SF3">
    <property type="entry name" value="HISTONE-LYSINE N-METHYLTRANSFERASE ASH1"/>
    <property type="match status" value="1"/>
</dbReference>
<evidence type="ECO:0000259" key="15">
    <source>
        <dbReference type="PROSITE" id="PS50014"/>
    </source>
</evidence>
<dbReference type="CDD" id="cd15548">
    <property type="entry name" value="PHD_ASH1L"/>
    <property type="match status" value="1"/>
</dbReference>
<dbReference type="PROSITE" id="PS50014">
    <property type="entry name" value="BROMODOMAIN_2"/>
    <property type="match status" value="1"/>
</dbReference>
<dbReference type="GO" id="GO:0042800">
    <property type="term" value="F:histone H3K4 methyltransferase activity"/>
    <property type="evidence" value="ECO:0007669"/>
    <property type="project" value="TreeGrafter"/>
</dbReference>
<dbReference type="Gene3D" id="3.30.40.10">
    <property type="entry name" value="Zinc/RING finger domain, C3HC4 (zinc finger)"/>
    <property type="match status" value="1"/>
</dbReference>
<keyword evidence="3" id="KW-0158">Chromosome</keyword>
<evidence type="ECO:0000256" key="13">
    <source>
        <dbReference type="PROSITE-ProRule" id="PRU00035"/>
    </source>
</evidence>
<sequence length="797" mass="92011">ECDPDEDQAELFPSPLHSDNFLLKYRKDFQLPFNIWWMYNQRLITPSQDLATQFTKIDTNVYVDCQPTCEQEEHVCVCQTLSDIHASSTDAQGCGKECLNRLMYIECSPDTCPCGDKCGNRCIQKQLWWPDLERFRTNERGWGIRSNSEIPEGQFLLEYVGEVVSEREFRRRTIENYNAHNDHYCVQLEAGTVIDGYRLANEGRFVNHSCRPNCEMQKWVVNGQYRVGLFSKRSIANGEELTYDYNFHAYNLDRQQPCRCGSAECRGVIGGKTQRGSDQGGKTGGSAHAGKDRRGKSQSCETRLYSASTRARNIAVGSRHYRVEEMPPISEQEKQFVKRSRLFLLRNLSQVGVRKSITKIPRPIISQVLYKQMKVLICNIQNDTSVLRVKSTLMISVSESLPALDADDTASALLRNAINDVFTAVMTCKDENGVSVAIPFINLPSKSQNPEYYDHVTDPVGLSFVEQKLVTKQYQHFQDFCHDIQRVFRNAEKYHGRKSTLGRDVARLRRAFACARSLAAVSLGLDDDEKKKECTAQQRELDERRKNGDYIRCICGIFKDEGLMIQCEKCYVWQHCDCMSALPEDYNDERAYLCEECDEREFPSQVKVVPQPPLARPPGHTYYLTLMKDELKVKQGDCVRMIHDHRLRQRPASQPAVRASYRLQSHSTPDTMDFFRVKKLWTDDNGDKFAYGHHFLRPHDTRHNEGRLFFHNELIATPFHEIVPLEAIVSICYVMDLETYRLGQPKGVKDEDLYICQRRVDASFRIIERVIKTRYPTCTKPHVFDTYPALLEPLREL</sequence>
<dbReference type="InterPro" id="IPR043320">
    <property type="entry name" value="Bromo_ASH1L"/>
</dbReference>
<evidence type="ECO:0000256" key="4">
    <source>
        <dbReference type="ARBA" id="ARBA00022603"/>
    </source>
</evidence>
<keyword evidence="8" id="KW-0863">Zinc-finger</keyword>
<feature type="domain" description="SET" evidence="16">
    <location>
        <begin position="130"/>
        <end position="246"/>
    </location>
</feature>
<evidence type="ECO:0000256" key="5">
    <source>
        <dbReference type="ARBA" id="ARBA00022679"/>
    </source>
</evidence>
<dbReference type="SMART" id="SM00297">
    <property type="entry name" value="BROMO"/>
    <property type="match status" value="1"/>
</dbReference>
<dbReference type="GO" id="GO:0005654">
    <property type="term" value="C:nucleoplasm"/>
    <property type="evidence" value="ECO:0007669"/>
    <property type="project" value="TreeGrafter"/>
</dbReference>
<dbReference type="InterPro" id="IPR036427">
    <property type="entry name" value="Bromodomain-like_sf"/>
</dbReference>
<dbReference type="GO" id="GO:0006355">
    <property type="term" value="P:regulation of DNA-templated transcription"/>
    <property type="evidence" value="ECO:0007669"/>
    <property type="project" value="TreeGrafter"/>
</dbReference>
<dbReference type="InterPro" id="IPR001487">
    <property type="entry name" value="Bromodomain"/>
</dbReference>
<evidence type="ECO:0000256" key="2">
    <source>
        <dbReference type="ARBA" id="ARBA00004286"/>
    </source>
</evidence>
<dbReference type="FunFam" id="3.30.40.10:FF:000113">
    <property type="entry name" value="Histone-lysine N-methyltransferase"/>
    <property type="match status" value="1"/>
</dbReference>
<name>H2YR93_CIOSA</name>
<keyword evidence="10" id="KW-0156">Chromatin regulator</keyword>
<dbReference type="SMART" id="SM00570">
    <property type="entry name" value="AWS"/>
    <property type="match status" value="1"/>
</dbReference>
<dbReference type="InterPro" id="IPR001965">
    <property type="entry name" value="Znf_PHD"/>
</dbReference>
<comment type="subcellular location">
    <subcellularLocation>
        <location evidence="2">Chromosome</location>
    </subcellularLocation>
    <subcellularLocation>
        <location evidence="1">Nucleus</location>
    </subcellularLocation>
</comment>
<dbReference type="SUPFAM" id="SSF57903">
    <property type="entry name" value="FYVE/PHD zinc finger"/>
    <property type="match status" value="1"/>
</dbReference>
<dbReference type="eggNOG" id="KOG1083">
    <property type="taxonomic scope" value="Eukaryota"/>
</dbReference>
<dbReference type="PROSITE" id="PS51038">
    <property type="entry name" value="BAH"/>
    <property type="match status" value="1"/>
</dbReference>
<dbReference type="InterPro" id="IPR003616">
    <property type="entry name" value="Post-SET_dom"/>
</dbReference>
<keyword evidence="9" id="KW-0862">Zinc</keyword>
<dbReference type="OMA" id="RCICGVY"/>
<dbReference type="SMART" id="SM00439">
    <property type="entry name" value="BAH"/>
    <property type="match status" value="1"/>
</dbReference>
<keyword evidence="11 13" id="KW-0103">Bromodomain</keyword>
<dbReference type="InterPro" id="IPR001214">
    <property type="entry name" value="SET_dom"/>
</dbReference>
<evidence type="ECO:0000313" key="21">
    <source>
        <dbReference type="Proteomes" id="UP000007875"/>
    </source>
</evidence>
<evidence type="ECO:0000259" key="16">
    <source>
        <dbReference type="PROSITE" id="PS50280"/>
    </source>
</evidence>
<feature type="domain" description="AWS" evidence="19">
    <location>
        <begin position="71"/>
        <end position="127"/>
    </location>
</feature>
<keyword evidence="4" id="KW-0489">Methyltransferase</keyword>
<feature type="region of interest" description="Disordered" evidence="14">
    <location>
        <begin position="271"/>
        <end position="300"/>
    </location>
</feature>
<dbReference type="Proteomes" id="UP000007875">
    <property type="component" value="Unassembled WGS sequence"/>
</dbReference>
<dbReference type="InParanoid" id="H2YR93"/>
<dbReference type="PRINTS" id="PR00503">
    <property type="entry name" value="BROMODOMAIN"/>
</dbReference>
<dbReference type="STRING" id="51511.ENSCSAVP00000007853"/>
<evidence type="ECO:0000256" key="7">
    <source>
        <dbReference type="ARBA" id="ARBA00022723"/>
    </source>
</evidence>
<dbReference type="InterPro" id="IPR019786">
    <property type="entry name" value="Zinc_finger_PHD-type_CS"/>
</dbReference>
<keyword evidence="5" id="KW-0808">Transferase</keyword>